<keyword evidence="3" id="KW-1185">Reference proteome</keyword>
<reference evidence="3" key="1">
    <citation type="submission" date="2016-10" db="EMBL/GenBank/DDBJ databases">
        <authorList>
            <person name="Varghese N."/>
            <person name="Submissions S."/>
        </authorList>
    </citation>
    <scope>NUCLEOTIDE SEQUENCE [LARGE SCALE GENOMIC DNA]</scope>
    <source>
        <strain evidence="3">CCTCC 2012022</strain>
    </source>
</reference>
<dbReference type="AlphaFoldDB" id="A0A1H2DVD2"/>
<evidence type="ECO:0000256" key="1">
    <source>
        <dbReference type="SAM" id="Phobius"/>
    </source>
</evidence>
<protein>
    <submittedName>
        <fullName evidence="2">Uncharacterized membrane protein</fullName>
    </submittedName>
</protein>
<dbReference type="InterPro" id="IPR018643">
    <property type="entry name" value="DUF2069_membrane"/>
</dbReference>
<dbReference type="EMBL" id="LT629780">
    <property type="protein sequence ID" value="SDT86816.1"/>
    <property type="molecule type" value="Genomic_DNA"/>
</dbReference>
<keyword evidence="1" id="KW-0812">Transmembrane</keyword>
<dbReference type="Pfam" id="PF09842">
    <property type="entry name" value="DUF2069"/>
    <property type="match status" value="1"/>
</dbReference>
<name>A0A1H2DVD2_9GAMM</name>
<feature type="transmembrane region" description="Helical" evidence="1">
    <location>
        <begin position="102"/>
        <end position="121"/>
    </location>
</feature>
<dbReference type="Proteomes" id="UP000243063">
    <property type="component" value="Chromosome I"/>
</dbReference>
<evidence type="ECO:0000313" key="3">
    <source>
        <dbReference type="Proteomes" id="UP000243063"/>
    </source>
</evidence>
<keyword evidence="1" id="KW-1133">Transmembrane helix</keyword>
<accession>A0A1H2DVD2</accession>
<dbReference type="RefSeq" id="WP_090211205.1">
    <property type="nucleotide sequence ID" value="NZ_LT629780.1"/>
</dbReference>
<dbReference type="STRING" id="1245526.SAMN05216580_0033"/>
<gene>
    <name evidence="2" type="ORF">SAMN05216580_0033</name>
</gene>
<proteinExistence type="predicted"/>
<feature type="transmembrane region" description="Helical" evidence="1">
    <location>
        <begin position="49"/>
        <end position="71"/>
    </location>
</feature>
<feature type="transmembrane region" description="Helical" evidence="1">
    <location>
        <begin position="20"/>
        <end position="43"/>
    </location>
</feature>
<dbReference type="OrthoDB" id="5738125at2"/>
<organism evidence="2 3">
    <name type="scientific">Geopseudomonas guangdongensis</name>
    <dbReference type="NCBI Taxonomy" id="1245526"/>
    <lineage>
        <taxon>Bacteria</taxon>
        <taxon>Pseudomonadati</taxon>
        <taxon>Pseudomonadota</taxon>
        <taxon>Gammaproteobacteria</taxon>
        <taxon>Pseudomonadales</taxon>
        <taxon>Pseudomonadaceae</taxon>
        <taxon>Geopseudomonas</taxon>
    </lineage>
</organism>
<evidence type="ECO:0000313" key="2">
    <source>
        <dbReference type="EMBL" id="SDT86816.1"/>
    </source>
</evidence>
<keyword evidence="1" id="KW-0472">Membrane</keyword>
<sequence>MARKNKPLPPVEWLLPRVRLSRLLSLAGFVALVALLSVWYLLIVDLHGARPWVILGVQLLPLALLAPGLLLGNARAHAWTCYVVNLYFIQGVVTAFEPGRLVFGLLEVGTSLLLFVGALLYTRWKFQLDRRLAGES</sequence>
<feature type="transmembrane region" description="Helical" evidence="1">
    <location>
        <begin position="78"/>
        <end position="96"/>
    </location>
</feature>